<dbReference type="InterPro" id="IPR006224">
    <property type="entry name" value="PsdUridine_synth_RluA-like_CS"/>
</dbReference>
<dbReference type="InterPro" id="IPR006225">
    <property type="entry name" value="PsdUridine_synth_RluC/D"/>
</dbReference>
<dbReference type="InterPro" id="IPR020103">
    <property type="entry name" value="PsdUridine_synth_cat_dom_sf"/>
</dbReference>
<dbReference type="PROSITE" id="PS50889">
    <property type="entry name" value="S4"/>
    <property type="match status" value="1"/>
</dbReference>
<dbReference type="GO" id="GO:0000455">
    <property type="term" value="P:enzyme-directed rRNA pseudouridine synthesis"/>
    <property type="evidence" value="ECO:0007669"/>
    <property type="project" value="TreeGrafter"/>
</dbReference>
<dbReference type="SUPFAM" id="SSF55120">
    <property type="entry name" value="Pseudouridine synthase"/>
    <property type="match status" value="1"/>
</dbReference>
<dbReference type="GO" id="GO:0003723">
    <property type="term" value="F:RNA binding"/>
    <property type="evidence" value="ECO:0007669"/>
    <property type="project" value="InterPro"/>
</dbReference>
<accession>A0A381NV98</accession>
<dbReference type="AlphaFoldDB" id="A0A381NV98"/>
<name>A0A381NV98_9ZZZZ</name>
<reference evidence="4" key="1">
    <citation type="submission" date="2018-05" db="EMBL/GenBank/DDBJ databases">
        <authorList>
            <person name="Lanie J.A."/>
            <person name="Ng W.-L."/>
            <person name="Kazmierczak K.M."/>
            <person name="Andrzejewski T.M."/>
            <person name="Davidsen T.M."/>
            <person name="Wayne K.J."/>
            <person name="Tettelin H."/>
            <person name="Glass J.I."/>
            <person name="Rusch D."/>
            <person name="Podicherti R."/>
            <person name="Tsui H.-C.T."/>
            <person name="Winkler M.E."/>
        </authorList>
    </citation>
    <scope>NUCLEOTIDE SEQUENCE</scope>
</reference>
<dbReference type="PROSITE" id="PS01129">
    <property type="entry name" value="PSI_RLU"/>
    <property type="match status" value="1"/>
</dbReference>
<evidence type="ECO:0000313" key="4">
    <source>
        <dbReference type="EMBL" id="SUZ57818.1"/>
    </source>
</evidence>
<protein>
    <recommendedName>
        <fullName evidence="3">RNA-binding S4 domain-containing protein</fullName>
    </recommendedName>
</protein>
<dbReference type="InterPro" id="IPR006145">
    <property type="entry name" value="PsdUridine_synth_RsuA/RluA"/>
</dbReference>
<dbReference type="EMBL" id="UINC01000580">
    <property type="protein sequence ID" value="SUZ57818.1"/>
    <property type="molecule type" value="Genomic_DNA"/>
</dbReference>
<sequence>VEAQTHNLIIRETEVGRVDRILADRLGLSRTRVQKLLLEGLVSVNGEPARKSLVVATGDELEVVVPPVQPVKMIAEEIPLNIVHEDHALVVVDKPAGMVVHPAPGHRSGTMVNALLYHISDLSGVGGRLRPGIVHRLDQDTSGLLVVAKTDQAHHFLSDALRERRIKRVYRAVVWGHLSTTMMTINASLGRDSKDRKRMAVREDGRVAISHLRVREQWARADFLDVRLQTGRTHQIRVHLAHIGHPVVADPVYGAGWERGMGGAQRAWARELARRVPRQFLHAAELSFEHPVTGIEMHFEADLPDDLSGVAAWARGELS</sequence>
<gene>
    <name evidence="4" type="ORF">METZ01_LOCUS10672</name>
</gene>
<dbReference type="Pfam" id="PF01479">
    <property type="entry name" value="S4"/>
    <property type="match status" value="1"/>
</dbReference>
<comment type="similarity">
    <text evidence="1">Belongs to the pseudouridine synthase RluA family.</text>
</comment>
<dbReference type="Gene3D" id="3.10.290.10">
    <property type="entry name" value="RNA-binding S4 domain"/>
    <property type="match status" value="1"/>
</dbReference>
<evidence type="ECO:0000256" key="1">
    <source>
        <dbReference type="ARBA" id="ARBA00010876"/>
    </source>
</evidence>
<dbReference type="PANTHER" id="PTHR21600:SF44">
    <property type="entry name" value="RIBOSOMAL LARGE SUBUNIT PSEUDOURIDINE SYNTHASE D"/>
    <property type="match status" value="1"/>
</dbReference>
<dbReference type="CDD" id="cd00165">
    <property type="entry name" value="S4"/>
    <property type="match status" value="1"/>
</dbReference>
<dbReference type="Pfam" id="PF00849">
    <property type="entry name" value="PseudoU_synth_2"/>
    <property type="match status" value="1"/>
</dbReference>
<dbReference type="NCBIfam" id="TIGR00005">
    <property type="entry name" value="rluA_subfam"/>
    <property type="match status" value="1"/>
</dbReference>
<dbReference type="CDD" id="cd02869">
    <property type="entry name" value="PseudoU_synth_RluA_like"/>
    <property type="match status" value="1"/>
</dbReference>
<dbReference type="GO" id="GO:0009982">
    <property type="term" value="F:pseudouridine synthase activity"/>
    <property type="evidence" value="ECO:0007669"/>
    <property type="project" value="InterPro"/>
</dbReference>
<keyword evidence="2" id="KW-0413">Isomerase</keyword>
<dbReference type="Gene3D" id="3.30.2350.10">
    <property type="entry name" value="Pseudouridine synthase"/>
    <property type="match status" value="1"/>
</dbReference>
<organism evidence="4">
    <name type="scientific">marine metagenome</name>
    <dbReference type="NCBI Taxonomy" id="408172"/>
    <lineage>
        <taxon>unclassified sequences</taxon>
        <taxon>metagenomes</taxon>
        <taxon>ecological metagenomes</taxon>
    </lineage>
</organism>
<feature type="domain" description="RNA-binding S4" evidence="3">
    <location>
        <begin position="16"/>
        <end position="79"/>
    </location>
</feature>
<dbReference type="SMART" id="SM00363">
    <property type="entry name" value="S4"/>
    <property type="match status" value="1"/>
</dbReference>
<evidence type="ECO:0000256" key="2">
    <source>
        <dbReference type="ARBA" id="ARBA00023235"/>
    </source>
</evidence>
<dbReference type="SUPFAM" id="SSF55174">
    <property type="entry name" value="Alpha-L RNA-binding motif"/>
    <property type="match status" value="1"/>
</dbReference>
<dbReference type="PANTHER" id="PTHR21600">
    <property type="entry name" value="MITOCHONDRIAL RNA PSEUDOURIDINE SYNTHASE"/>
    <property type="match status" value="1"/>
</dbReference>
<dbReference type="InterPro" id="IPR036986">
    <property type="entry name" value="S4_RNA-bd_sf"/>
</dbReference>
<evidence type="ECO:0000259" key="3">
    <source>
        <dbReference type="SMART" id="SM00363"/>
    </source>
</evidence>
<feature type="non-terminal residue" evidence="4">
    <location>
        <position position="1"/>
    </location>
</feature>
<dbReference type="InterPro" id="IPR050188">
    <property type="entry name" value="RluA_PseudoU_synthase"/>
</dbReference>
<dbReference type="InterPro" id="IPR002942">
    <property type="entry name" value="S4_RNA-bd"/>
</dbReference>
<proteinExistence type="inferred from homology"/>